<dbReference type="SUPFAM" id="SSF51621">
    <property type="entry name" value="Phosphoenolpyruvate/pyruvate domain"/>
    <property type="match status" value="1"/>
</dbReference>
<comment type="caution">
    <text evidence="1">The sequence shown here is derived from an EMBL/GenBank/DDBJ whole genome shotgun (WGS) entry which is preliminary data.</text>
</comment>
<evidence type="ECO:0000313" key="2">
    <source>
        <dbReference type="Proteomes" id="UP000051845"/>
    </source>
</evidence>
<dbReference type="RefSeq" id="WP_056996666.1">
    <property type="nucleotide sequence ID" value="NZ_AYYR01000043.1"/>
</dbReference>
<reference evidence="1 2" key="1">
    <citation type="journal article" date="2015" name="Genome Announc.">
        <title>Expanding the biotechnology potential of lactobacilli through comparative genomics of 213 strains and associated genera.</title>
        <authorList>
            <person name="Sun Z."/>
            <person name="Harris H.M."/>
            <person name="McCann A."/>
            <person name="Guo C."/>
            <person name="Argimon S."/>
            <person name="Zhang W."/>
            <person name="Yang X."/>
            <person name="Jeffery I.B."/>
            <person name="Cooney J.C."/>
            <person name="Kagawa T.F."/>
            <person name="Liu W."/>
            <person name="Song Y."/>
            <person name="Salvetti E."/>
            <person name="Wrobel A."/>
            <person name="Rasinkangas P."/>
            <person name="Parkhill J."/>
            <person name="Rea M.C."/>
            <person name="O'Sullivan O."/>
            <person name="Ritari J."/>
            <person name="Douillard F.P."/>
            <person name="Paul Ross R."/>
            <person name="Yang R."/>
            <person name="Briner A.E."/>
            <person name="Felis G.E."/>
            <person name="de Vos W.M."/>
            <person name="Barrangou R."/>
            <person name="Klaenhammer T.R."/>
            <person name="Caufield P.W."/>
            <person name="Cui Y."/>
            <person name="Zhang H."/>
            <person name="O'Toole P.W."/>
        </authorList>
    </citation>
    <scope>NUCLEOTIDE SEQUENCE [LARGE SCALE GENOMIC DNA]</scope>
    <source>
        <strain evidence="1 2">DSM 20515</strain>
    </source>
</reference>
<gene>
    <name evidence="1" type="ORF">FC82_GL002021</name>
</gene>
<dbReference type="Gene3D" id="3.20.20.60">
    <property type="entry name" value="Phosphoenolpyruvate-binding domains"/>
    <property type="match status" value="1"/>
</dbReference>
<proteinExistence type="predicted"/>
<dbReference type="PATRIC" id="fig|1423733.4.peg.2124"/>
<accession>A0A0R2B953</accession>
<name>A0A0R2B953_SECCO</name>
<dbReference type="Proteomes" id="UP000051845">
    <property type="component" value="Unassembled WGS sequence"/>
</dbReference>
<organism evidence="1 2">
    <name type="scientific">Secundilactobacillus collinoides DSM 20515 = JCM 1123</name>
    <dbReference type="NCBI Taxonomy" id="1423733"/>
    <lineage>
        <taxon>Bacteria</taxon>
        <taxon>Bacillati</taxon>
        <taxon>Bacillota</taxon>
        <taxon>Bacilli</taxon>
        <taxon>Lactobacillales</taxon>
        <taxon>Lactobacillaceae</taxon>
        <taxon>Secundilactobacillus</taxon>
    </lineage>
</organism>
<dbReference type="InterPro" id="IPR040442">
    <property type="entry name" value="Pyrv_kinase-like_dom_sf"/>
</dbReference>
<sequence>MTSHIILATSNAPMAEYFESQGFDTLYLGQRSVAAQLLGTGSDKVLSLPEYAQYLKCMRTTTDVKLLAEASYDLTEADSIADMVSMLAECGANKVLIDDSDRNGHPLTLANLSRTLDDVMQRVAGKGTGIILNLCHYDDYGTAGIKERVALAHKAQIDSIALSRLTTSTLSSLAPLLKENNDIGLTLDTKDLNFSLIQALKPAFVLDTYHPQEASNQWVQKTGASVITKLFMG</sequence>
<dbReference type="AlphaFoldDB" id="A0A0R2B953"/>
<dbReference type="EMBL" id="AYYR01000043">
    <property type="protein sequence ID" value="KRM75870.1"/>
    <property type="molecule type" value="Genomic_DNA"/>
</dbReference>
<dbReference type="InterPro" id="IPR015813">
    <property type="entry name" value="Pyrv/PenolPyrv_kinase-like_dom"/>
</dbReference>
<protein>
    <submittedName>
        <fullName evidence="1">Uncharacterized protein</fullName>
    </submittedName>
</protein>
<evidence type="ECO:0000313" key="1">
    <source>
        <dbReference type="EMBL" id="KRM75870.1"/>
    </source>
</evidence>
<dbReference type="STRING" id="33960.TY91_13000"/>
<dbReference type="GO" id="GO:0003824">
    <property type="term" value="F:catalytic activity"/>
    <property type="evidence" value="ECO:0007669"/>
    <property type="project" value="InterPro"/>
</dbReference>